<dbReference type="Proteomes" id="UP001319827">
    <property type="component" value="Chromosome"/>
</dbReference>
<reference evidence="1 2" key="1">
    <citation type="journal article" date="2016" name="C (Basel)">
        <title>Selective Growth of and Electricity Production by Marine Exoelectrogenic Bacteria in Self-Aggregated Hydrogel of Microbially Reduced Graphene Oxide.</title>
        <authorList>
            <person name="Yoshida N."/>
            <person name="Goto Y."/>
            <person name="Miyata Y."/>
        </authorList>
    </citation>
    <scope>NUCLEOTIDE SEQUENCE [LARGE SCALE GENOMIC DNA]</scope>
    <source>
        <strain evidence="1 2">NIT-T3</strain>
    </source>
</reference>
<accession>A0ABN6DSR1</accession>
<gene>
    <name evidence="1" type="ORF">DESUT3_02870</name>
</gene>
<protein>
    <submittedName>
        <fullName evidence="1">Reductase</fullName>
    </submittedName>
</protein>
<proteinExistence type="predicted"/>
<name>A0ABN6DSR1_9BACT</name>
<dbReference type="RefSeq" id="WP_221250702.1">
    <property type="nucleotide sequence ID" value="NZ_AP024355.1"/>
</dbReference>
<evidence type="ECO:0000313" key="1">
    <source>
        <dbReference type="EMBL" id="BCR03218.1"/>
    </source>
</evidence>
<organism evidence="1 2">
    <name type="scientific">Desulfuromonas versatilis</name>
    <dbReference type="NCBI Taxonomy" id="2802975"/>
    <lineage>
        <taxon>Bacteria</taxon>
        <taxon>Pseudomonadati</taxon>
        <taxon>Thermodesulfobacteriota</taxon>
        <taxon>Desulfuromonadia</taxon>
        <taxon>Desulfuromonadales</taxon>
        <taxon>Desulfuromonadaceae</taxon>
        <taxon>Desulfuromonas</taxon>
    </lineage>
</organism>
<evidence type="ECO:0000313" key="2">
    <source>
        <dbReference type="Proteomes" id="UP001319827"/>
    </source>
</evidence>
<sequence length="97" mass="11032">MGLIQREIEKAGIATVGVSIVRDYSEKVRPPRTVFVRWPFGHPLGEPGNAPQQRAVICEAFKALYALEEPGQIVDLPFAWRRFDYAKYQEPESFPPT</sequence>
<keyword evidence="2" id="KW-1185">Reference proteome</keyword>
<reference evidence="1 2" key="2">
    <citation type="journal article" date="2021" name="Int. J. Syst. Evol. Microbiol.">
        <title>Isolation and Polyphasic Characterization of Desulfuromonas versatilis sp. Nov., an Electrogenic Bacteria Capable of Versatile Metabolism Isolated from a Graphene Oxide-Reducing Enrichment Culture.</title>
        <authorList>
            <person name="Xie L."/>
            <person name="Yoshida N."/>
            <person name="Ishii S."/>
            <person name="Meng L."/>
        </authorList>
    </citation>
    <scope>NUCLEOTIDE SEQUENCE [LARGE SCALE GENOMIC DNA]</scope>
    <source>
        <strain evidence="1 2">NIT-T3</strain>
    </source>
</reference>
<dbReference type="EMBL" id="AP024355">
    <property type="protein sequence ID" value="BCR03218.1"/>
    <property type="molecule type" value="Genomic_DNA"/>
</dbReference>